<evidence type="ECO:0000256" key="6">
    <source>
        <dbReference type="PIRNR" id="PIRNR000077"/>
    </source>
</evidence>
<comment type="similarity">
    <text evidence="1 6">Belongs to the thioredoxin family.</text>
</comment>
<dbReference type="GO" id="GO:0005829">
    <property type="term" value="C:cytosol"/>
    <property type="evidence" value="ECO:0007669"/>
    <property type="project" value="TreeGrafter"/>
</dbReference>
<dbReference type="InterPro" id="IPR036249">
    <property type="entry name" value="Thioredoxin-like_sf"/>
</dbReference>
<dbReference type="InterPro" id="IPR017937">
    <property type="entry name" value="Thioredoxin_CS"/>
</dbReference>
<feature type="site" description="Contributes to redox potential value" evidence="7">
    <location>
        <position position="36"/>
    </location>
</feature>
<accession>A0A327ZEW4</accession>
<dbReference type="CDD" id="cd02947">
    <property type="entry name" value="TRX_family"/>
    <property type="match status" value="1"/>
</dbReference>
<dbReference type="Proteomes" id="UP000249341">
    <property type="component" value="Unassembled WGS sequence"/>
</dbReference>
<feature type="domain" description="Thioredoxin" evidence="9">
    <location>
        <begin position="1"/>
        <end position="110"/>
    </location>
</feature>
<dbReference type="Gene3D" id="3.40.30.10">
    <property type="entry name" value="Glutaredoxin"/>
    <property type="match status" value="1"/>
</dbReference>
<evidence type="ECO:0000313" key="11">
    <source>
        <dbReference type="Proteomes" id="UP000249341"/>
    </source>
</evidence>
<feature type="active site" description="Nucleophile" evidence="7">
    <location>
        <position position="34"/>
    </location>
</feature>
<dbReference type="OrthoDB" id="9790390at2"/>
<feature type="disulfide bond" description="Redox-active" evidence="8">
    <location>
        <begin position="34"/>
        <end position="37"/>
    </location>
</feature>
<dbReference type="GO" id="GO:0045454">
    <property type="term" value="P:cell redox homeostasis"/>
    <property type="evidence" value="ECO:0007669"/>
    <property type="project" value="TreeGrafter"/>
</dbReference>
<evidence type="ECO:0000256" key="8">
    <source>
        <dbReference type="PIRSR" id="PIRSR000077-4"/>
    </source>
</evidence>
<dbReference type="PROSITE" id="PS51352">
    <property type="entry name" value="THIOREDOXIN_2"/>
    <property type="match status" value="1"/>
</dbReference>
<dbReference type="PANTHER" id="PTHR45663:SF11">
    <property type="entry name" value="GEO12009P1"/>
    <property type="match status" value="1"/>
</dbReference>
<proteinExistence type="inferred from homology"/>
<dbReference type="RefSeq" id="WP_111651791.1">
    <property type="nucleotide sequence ID" value="NZ_JACHWI010000005.1"/>
</dbReference>
<dbReference type="Pfam" id="PF00085">
    <property type="entry name" value="Thioredoxin"/>
    <property type="match status" value="1"/>
</dbReference>
<reference evidence="10 11" key="1">
    <citation type="submission" date="2018-06" db="EMBL/GenBank/DDBJ databases">
        <title>Genomic Encyclopedia of Type Strains, Phase III (KMG-III): the genomes of soil and plant-associated and newly described type strains.</title>
        <authorList>
            <person name="Whitman W."/>
        </authorList>
    </citation>
    <scope>NUCLEOTIDE SEQUENCE [LARGE SCALE GENOMIC DNA]</scope>
    <source>
        <strain evidence="10 11">CGMCC 4.7090</strain>
    </source>
</reference>
<feature type="active site" description="Nucleophile" evidence="7">
    <location>
        <position position="37"/>
    </location>
</feature>
<keyword evidence="2" id="KW-0813">Transport</keyword>
<evidence type="ECO:0000256" key="4">
    <source>
        <dbReference type="ARBA" id="ARBA00023157"/>
    </source>
</evidence>
<evidence type="ECO:0000256" key="7">
    <source>
        <dbReference type="PIRSR" id="PIRSR000077-1"/>
    </source>
</evidence>
<dbReference type="PROSITE" id="PS00194">
    <property type="entry name" value="THIOREDOXIN_1"/>
    <property type="match status" value="1"/>
</dbReference>
<dbReference type="GO" id="GO:0015035">
    <property type="term" value="F:protein-disulfide reductase activity"/>
    <property type="evidence" value="ECO:0007669"/>
    <property type="project" value="InterPro"/>
</dbReference>
<keyword evidence="11" id="KW-1185">Reference proteome</keyword>
<evidence type="ECO:0000256" key="5">
    <source>
        <dbReference type="ARBA" id="ARBA00023284"/>
    </source>
</evidence>
<sequence>MPAESLLTVTDETFAALVLNSPVPTVVDFWAAWCPPCGPMTRVLAELATELGPSVRITTLDVDSNPRTTLEYRVHSMPTLLFFTAGTLTNTLIGARPKSILRQAIQTTQTPYTNVN</sequence>
<comment type="caution">
    <text evidence="10">The sequence shown here is derived from an EMBL/GenBank/DDBJ whole genome shotgun (WGS) entry which is preliminary data.</text>
</comment>
<dbReference type="PIRSF" id="PIRSF000077">
    <property type="entry name" value="Thioredoxin"/>
    <property type="match status" value="1"/>
</dbReference>
<evidence type="ECO:0000313" key="10">
    <source>
        <dbReference type="EMBL" id="RAK32903.1"/>
    </source>
</evidence>
<dbReference type="InterPro" id="IPR005746">
    <property type="entry name" value="Thioredoxin"/>
</dbReference>
<organism evidence="10 11">
    <name type="scientific">Actinoplanes lutulentus</name>
    <dbReference type="NCBI Taxonomy" id="1287878"/>
    <lineage>
        <taxon>Bacteria</taxon>
        <taxon>Bacillati</taxon>
        <taxon>Actinomycetota</taxon>
        <taxon>Actinomycetes</taxon>
        <taxon>Micromonosporales</taxon>
        <taxon>Micromonosporaceae</taxon>
        <taxon>Actinoplanes</taxon>
    </lineage>
</organism>
<keyword evidence="5 8" id="KW-0676">Redox-active center</keyword>
<dbReference type="SUPFAM" id="SSF52833">
    <property type="entry name" value="Thioredoxin-like"/>
    <property type="match status" value="1"/>
</dbReference>
<dbReference type="PANTHER" id="PTHR45663">
    <property type="entry name" value="GEO12009P1"/>
    <property type="match status" value="1"/>
</dbReference>
<gene>
    <name evidence="10" type="ORF">B0I29_113200</name>
</gene>
<evidence type="ECO:0000256" key="3">
    <source>
        <dbReference type="ARBA" id="ARBA00022982"/>
    </source>
</evidence>
<dbReference type="AlphaFoldDB" id="A0A327ZEW4"/>
<evidence type="ECO:0000256" key="2">
    <source>
        <dbReference type="ARBA" id="ARBA00022448"/>
    </source>
</evidence>
<name>A0A327ZEW4_9ACTN</name>
<keyword evidence="3" id="KW-0249">Electron transport</keyword>
<dbReference type="InterPro" id="IPR013766">
    <property type="entry name" value="Thioredoxin_domain"/>
</dbReference>
<feature type="site" description="Contributes to redox potential value" evidence="7">
    <location>
        <position position="35"/>
    </location>
</feature>
<feature type="site" description="Deprotonates C-terminal active site Cys" evidence="7">
    <location>
        <position position="28"/>
    </location>
</feature>
<dbReference type="EMBL" id="QLMJ01000013">
    <property type="protein sequence ID" value="RAK32903.1"/>
    <property type="molecule type" value="Genomic_DNA"/>
</dbReference>
<evidence type="ECO:0000256" key="1">
    <source>
        <dbReference type="ARBA" id="ARBA00008987"/>
    </source>
</evidence>
<evidence type="ECO:0000259" key="9">
    <source>
        <dbReference type="PROSITE" id="PS51352"/>
    </source>
</evidence>
<keyword evidence="4 8" id="KW-1015">Disulfide bond</keyword>
<protein>
    <recommendedName>
        <fullName evidence="6">Thioredoxin</fullName>
    </recommendedName>
</protein>